<evidence type="ECO:0000256" key="1">
    <source>
        <dbReference type="ARBA" id="ARBA00000085"/>
    </source>
</evidence>
<dbReference type="InterPro" id="IPR000014">
    <property type="entry name" value="PAS"/>
</dbReference>
<protein>
    <recommendedName>
        <fullName evidence="2">histidine kinase</fullName>
        <ecNumber evidence="2">2.7.13.3</ecNumber>
    </recommendedName>
</protein>
<name>A0A926KRD9_9BACL</name>
<sequence length="541" mass="60624">MGGEDLILHVKRWVWLTCLGLSVLLTMLIGFYMPREGSFTVAGLTMAVWLLTIGLLYGIYQRILKKLAFKQNMMSWMVNQIPGGFLSTDVQGRIVFINEGGRQIIQSVQQSDKEIMGMDLRAAFGCCSGDEDCPLWNSLKYGQIFHKVRVPVGDRTILLDSTPIVDPITHQIVGLTAYFQDISEEERLDRRLRKLTSEAVEYAKDLQTLLNFLPISVISVDQHGRIVHFNEMSMTYIPQLKRDDIIGQSLKNFMEQIGVNYEKTVLSKALNGIRTVGSYSLYDGKSFLSYAYPIEKNGEILGAVGIYQEITEMEQLKDDLSQMERLSLVGQMAASITHEIRNPMAVIKGFIQLIKERTGPELQEYFVLILEELNRANEIINDFLSLAQNRNVPMESVELNAIVRSLHPIIQADANMRGAQVELLLQPDLSPMLLNEKEIKQLILNLVRNGLEAMNGSGVIKIETKHANDHVELLISDTGTGISEEKLARIFEPFYTSKEKGTGLGLPVCLSIVQKHGGQMIAKSALGKGTTFVITLPVKTE</sequence>
<evidence type="ECO:0000256" key="8">
    <source>
        <dbReference type="ARBA" id="ARBA00023012"/>
    </source>
</evidence>
<dbReference type="SUPFAM" id="SSF47384">
    <property type="entry name" value="Homodimeric domain of signal transducing histidine kinase"/>
    <property type="match status" value="1"/>
</dbReference>
<feature type="transmembrane region" description="Helical" evidence="9">
    <location>
        <begin position="12"/>
        <end position="33"/>
    </location>
</feature>
<evidence type="ECO:0000259" key="10">
    <source>
        <dbReference type="PROSITE" id="PS50109"/>
    </source>
</evidence>
<dbReference type="InterPro" id="IPR005467">
    <property type="entry name" value="His_kinase_dom"/>
</dbReference>
<dbReference type="Pfam" id="PF13596">
    <property type="entry name" value="PAS_10"/>
    <property type="match status" value="1"/>
</dbReference>
<keyword evidence="9" id="KW-1133">Transmembrane helix</keyword>
<dbReference type="GO" id="GO:0005524">
    <property type="term" value="F:ATP binding"/>
    <property type="evidence" value="ECO:0007669"/>
    <property type="project" value="UniProtKB-KW"/>
</dbReference>
<dbReference type="Pfam" id="PF13426">
    <property type="entry name" value="PAS_9"/>
    <property type="match status" value="1"/>
</dbReference>
<dbReference type="SMART" id="SM00387">
    <property type="entry name" value="HATPase_c"/>
    <property type="match status" value="1"/>
</dbReference>
<organism evidence="11 12">
    <name type="scientific">Paenibacillus sedimenti</name>
    <dbReference type="NCBI Taxonomy" id="2770274"/>
    <lineage>
        <taxon>Bacteria</taxon>
        <taxon>Bacillati</taxon>
        <taxon>Bacillota</taxon>
        <taxon>Bacilli</taxon>
        <taxon>Bacillales</taxon>
        <taxon>Paenibacillaceae</taxon>
        <taxon>Paenibacillus</taxon>
    </lineage>
</organism>
<accession>A0A926KRD9</accession>
<evidence type="ECO:0000256" key="6">
    <source>
        <dbReference type="ARBA" id="ARBA00022777"/>
    </source>
</evidence>
<dbReference type="PANTHER" id="PTHR43065">
    <property type="entry name" value="SENSOR HISTIDINE KINASE"/>
    <property type="match status" value="1"/>
</dbReference>
<dbReference type="SUPFAM" id="SSF55874">
    <property type="entry name" value="ATPase domain of HSP90 chaperone/DNA topoisomerase II/histidine kinase"/>
    <property type="match status" value="1"/>
</dbReference>
<dbReference type="SMART" id="SM00388">
    <property type="entry name" value="HisKA"/>
    <property type="match status" value="1"/>
</dbReference>
<evidence type="ECO:0000256" key="7">
    <source>
        <dbReference type="ARBA" id="ARBA00022840"/>
    </source>
</evidence>
<dbReference type="CDD" id="cd00082">
    <property type="entry name" value="HisKA"/>
    <property type="match status" value="1"/>
</dbReference>
<dbReference type="GO" id="GO:0000155">
    <property type="term" value="F:phosphorelay sensor kinase activity"/>
    <property type="evidence" value="ECO:0007669"/>
    <property type="project" value="InterPro"/>
</dbReference>
<keyword evidence="9" id="KW-0812">Transmembrane</keyword>
<dbReference type="InterPro" id="IPR036097">
    <property type="entry name" value="HisK_dim/P_sf"/>
</dbReference>
<keyword evidence="9" id="KW-0472">Membrane</keyword>
<reference evidence="11" key="1">
    <citation type="submission" date="2020-09" db="EMBL/GenBank/DDBJ databases">
        <title>Draft Genome Sequence of Paenibacillus sp. WST5.</title>
        <authorList>
            <person name="Bao Z."/>
        </authorList>
    </citation>
    <scope>NUCLEOTIDE SEQUENCE</scope>
    <source>
        <strain evidence="11">WST5</strain>
    </source>
</reference>
<dbReference type="InterPro" id="IPR036890">
    <property type="entry name" value="HATPase_C_sf"/>
</dbReference>
<evidence type="ECO:0000256" key="4">
    <source>
        <dbReference type="ARBA" id="ARBA00022679"/>
    </source>
</evidence>
<dbReference type="Proteomes" id="UP000650466">
    <property type="component" value="Unassembled WGS sequence"/>
</dbReference>
<dbReference type="SMART" id="SM00091">
    <property type="entry name" value="PAS"/>
    <property type="match status" value="2"/>
</dbReference>
<keyword evidence="6" id="KW-0418">Kinase</keyword>
<evidence type="ECO:0000256" key="2">
    <source>
        <dbReference type="ARBA" id="ARBA00012438"/>
    </source>
</evidence>
<feature type="transmembrane region" description="Helical" evidence="9">
    <location>
        <begin position="39"/>
        <end position="60"/>
    </location>
</feature>
<keyword evidence="3" id="KW-0597">Phosphoprotein</keyword>
<keyword evidence="12" id="KW-1185">Reference proteome</keyword>
<evidence type="ECO:0000313" key="11">
    <source>
        <dbReference type="EMBL" id="MBD0382117.1"/>
    </source>
</evidence>
<dbReference type="InterPro" id="IPR035965">
    <property type="entry name" value="PAS-like_dom_sf"/>
</dbReference>
<dbReference type="SUPFAM" id="SSF55785">
    <property type="entry name" value="PYP-like sensor domain (PAS domain)"/>
    <property type="match status" value="2"/>
</dbReference>
<keyword evidence="8" id="KW-0902">Two-component regulatory system</keyword>
<evidence type="ECO:0000256" key="3">
    <source>
        <dbReference type="ARBA" id="ARBA00022553"/>
    </source>
</evidence>
<proteinExistence type="predicted"/>
<dbReference type="Gene3D" id="3.30.450.20">
    <property type="entry name" value="PAS domain"/>
    <property type="match status" value="2"/>
</dbReference>
<dbReference type="InterPro" id="IPR003594">
    <property type="entry name" value="HATPase_dom"/>
</dbReference>
<evidence type="ECO:0000256" key="9">
    <source>
        <dbReference type="SAM" id="Phobius"/>
    </source>
</evidence>
<dbReference type="Gene3D" id="3.30.565.10">
    <property type="entry name" value="Histidine kinase-like ATPase, C-terminal domain"/>
    <property type="match status" value="1"/>
</dbReference>
<dbReference type="Pfam" id="PF00512">
    <property type="entry name" value="HisKA"/>
    <property type="match status" value="1"/>
</dbReference>
<dbReference type="Pfam" id="PF02518">
    <property type="entry name" value="HATPase_c"/>
    <property type="match status" value="1"/>
</dbReference>
<dbReference type="PRINTS" id="PR00344">
    <property type="entry name" value="BCTRLSENSOR"/>
</dbReference>
<dbReference type="PANTHER" id="PTHR43065:SF46">
    <property type="entry name" value="C4-DICARBOXYLATE TRANSPORT SENSOR PROTEIN DCTB"/>
    <property type="match status" value="1"/>
</dbReference>
<dbReference type="EC" id="2.7.13.3" evidence="2"/>
<dbReference type="PROSITE" id="PS50109">
    <property type="entry name" value="HIS_KIN"/>
    <property type="match status" value="1"/>
</dbReference>
<keyword evidence="5" id="KW-0547">Nucleotide-binding</keyword>
<comment type="caution">
    <text evidence="11">The sequence shown here is derived from an EMBL/GenBank/DDBJ whole genome shotgun (WGS) entry which is preliminary data.</text>
</comment>
<dbReference type="InterPro" id="IPR004358">
    <property type="entry name" value="Sig_transdc_His_kin-like_C"/>
</dbReference>
<dbReference type="InterPro" id="IPR003661">
    <property type="entry name" value="HisK_dim/P_dom"/>
</dbReference>
<feature type="domain" description="Histidine kinase" evidence="10">
    <location>
        <begin position="335"/>
        <end position="540"/>
    </location>
</feature>
<dbReference type="Gene3D" id="1.10.287.130">
    <property type="match status" value="1"/>
</dbReference>
<evidence type="ECO:0000313" key="12">
    <source>
        <dbReference type="Proteomes" id="UP000650466"/>
    </source>
</evidence>
<dbReference type="EMBL" id="JACVVD010000006">
    <property type="protein sequence ID" value="MBD0382117.1"/>
    <property type="molecule type" value="Genomic_DNA"/>
</dbReference>
<keyword evidence="7" id="KW-0067">ATP-binding</keyword>
<keyword evidence="4" id="KW-0808">Transferase</keyword>
<comment type="catalytic activity">
    <reaction evidence="1">
        <text>ATP + protein L-histidine = ADP + protein N-phospho-L-histidine.</text>
        <dbReference type="EC" id="2.7.13.3"/>
    </reaction>
</comment>
<gene>
    <name evidence="11" type="ORF">ICC18_18525</name>
</gene>
<evidence type="ECO:0000256" key="5">
    <source>
        <dbReference type="ARBA" id="ARBA00022741"/>
    </source>
</evidence>
<dbReference type="AlphaFoldDB" id="A0A926KRD9"/>